<evidence type="ECO:0000256" key="2">
    <source>
        <dbReference type="SAM" id="MobiDB-lite"/>
    </source>
</evidence>
<reference evidence="4 5" key="1">
    <citation type="submission" date="2020-12" db="EMBL/GenBank/DDBJ databases">
        <title>Concerted genomic and epigenomic changes stabilize Arabidopsis allopolyploids.</title>
        <authorList>
            <person name="Chen Z."/>
        </authorList>
    </citation>
    <scope>NUCLEOTIDE SEQUENCE [LARGE SCALE GENOMIC DNA]</scope>
    <source>
        <strain evidence="4">As9502</strain>
        <tissue evidence="4">Leaf</tissue>
    </source>
</reference>
<dbReference type="OrthoDB" id="1729146at2759"/>
<keyword evidence="1" id="KW-0175">Coiled coil</keyword>
<dbReference type="Pfam" id="PF02992">
    <property type="entry name" value="Transposase_21"/>
    <property type="match status" value="1"/>
</dbReference>
<dbReference type="AlphaFoldDB" id="A0A8T1XJB0"/>
<evidence type="ECO:0000256" key="1">
    <source>
        <dbReference type="SAM" id="Coils"/>
    </source>
</evidence>
<feature type="coiled-coil region" evidence="1">
    <location>
        <begin position="1143"/>
        <end position="1189"/>
    </location>
</feature>
<feature type="compositionally biased region" description="Polar residues" evidence="2">
    <location>
        <begin position="657"/>
        <end position="674"/>
    </location>
</feature>
<feature type="region of interest" description="Disordered" evidence="2">
    <location>
        <begin position="1080"/>
        <end position="1101"/>
    </location>
</feature>
<dbReference type="Pfam" id="PF03004">
    <property type="entry name" value="Transposase_24"/>
    <property type="match status" value="2"/>
</dbReference>
<feature type="compositionally biased region" description="Basic and acidic residues" evidence="2">
    <location>
        <begin position="630"/>
        <end position="647"/>
    </location>
</feature>
<dbReference type="InterPro" id="IPR004242">
    <property type="entry name" value="Transposase_21"/>
</dbReference>
<dbReference type="Pfam" id="PF13963">
    <property type="entry name" value="Transpos_assoc"/>
    <property type="match status" value="1"/>
</dbReference>
<protein>
    <submittedName>
        <fullName evidence="4">Transposase-associated domain</fullName>
    </submittedName>
</protein>
<evidence type="ECO:0000313" key="4">
    <source>
        <dbReference type="EMBL" id="KAG7529971.1"/>
    </source>
</evidence>
<proteinExistence type="predicted"/>
<dbReference type="Proteomes" id="UP000694251">
    <property type="component" value="Unassembled WGS sequence"/>
</dbReference>
<evidence type="ECO:0000259" key="3">
    <source>
        <dbReference type="Pfam" id="PF13963"/>
    </source>
</evidence>
<feature type="domain" description="Transposase-associated" evidence="3">
    <location>
        <begin position="3"/>
        <end position="77"/>
    </location>
</feature>
<dbReference type="InterPro" id="IPR029480">
    <property type="entry name" value="Transpos_assoc"/>
</dbReference>
<dbReference type="InterPro" id="IPR004252">
    <property type="entry name" value="Probable_transposase_24"/>
</dbReference>
<evidence type="ECO:0000313" key="5">
    <source>
        <dbReference type="Proteomes" id="UP000694251"/>
    </source>
</evidence>
<dbReference type="EMBL" id="JAEFBJ010000112">
    <property type="protein sequence ID" value="KAG7529971.1"/>
    <property type="molecule type" value="Genomic_DNA"/>
</dbReference>
<feature type="region of interest" description="Disordered" evidence="2">
    <location>
        <begin position="1220"/>
        <end position="1242"/>
    </location>
</feature>
<comment type="caution">
    <text evidence="4">The sequence shown here is derived from an EMBL/GenBank/DDBJ whole genome shotgun (WGS) entry which is preliminary data.</text>
</comment>
<dbReference type="PANTHER" id="PTHR10775">
    <property type="entry name" value="OS08G0208400 PROTEIN"/>
    <property type="match status" value="1"/>
</dbReference>
<sequence>MEKSWVWLPRASPDYGEGANKFVEASARRLGNPEDILCPCSDYRNVCHQPLGTVVDHLVFRGMDQKCMMNTCWSKHGDIRDHQRTDVQTSEFEAYDLIRTAFYQGEENLQSQTESGDQSSHIESKEESEFRQKLIDAETPLYSTCPSYTKVSAIMALYRIKVKSGMSENYFDQLLTLVHDMLPVDNVLPKSRDEMKKFLKLFGFGYEMFHACQNDCILYRKQYEHNASVDGSMRHPVDSLTWFQVRDKYPEFSAEPRNLRLGLSTDGMNPFSMQNTKYSTWPVMLVNYNMCPTKCMKGENIMLTMRIPGPTTPSNNIDVYLAPLIDDLNDMWIEGIEVYDSYAKENFRLKAILLWTISDYPALGTLAGCKVKGKQACNVCGKDTPHRWLKFSRKHVYLGNKKRLRPGHPYRRKKAWFDNTVEDGTVNRIQTGSDIFETLKDFRNDFGRPLDKKTKRSRTDLGDEDLVLEEEYEENTDQWRWKKRSILYELAYWKDMPVRHNIDVMHVEKNYSDALLSTLMQSSKSKDGLKARKDLEDIGIRSHLHTEVRGKKTYLPPAAYWLSKTEKKGFCSRLAKFRGPDGPRTAVTRLCNYKKQVSPLNPVREDNNELSVDDIDEQVSDLNEEDADLNESHQDLPADDNTQHESIQEPIEEDTTRVSNQSEEAQSHQSGSNKNRTRGPSKMCKLAKHLDDKFDVEFTELGEHFGNGSVKLSSFLGALVREHVPMILDDWRHLDELTRHPLWEEIQGRFTLQEEWQKQAIFRQMGCLWRSHKSKLLSKVKAAKTKLRELELRPSNIPSVAVWSNWVKSRTSSTFKVQSDKFRQLRRAQIPHTTSRKGMLRLAQEMDTHSDGRPVKPEFEETIEKIKSIDSEMDSTSNTNIREDAVSQVLGKDKPGRVRGVTFSKLAFMQVRNSHVQQLETKQAELISKLEDLQNVVHDLAGKNLLGWNASTEVVVGEGEFCSIEQTYKIGRIRLGPNAAAVIVRSVLNKDAYVRRPTPTICSLGQALGSKIAWPADKVILDNDEHTTENKTASSTKIELGRPPTIGEVFVKTHTKKDGTFVDKKAQDIHEAYLKNKEAKLAARENDEGSDGTSRRSELSLKEEDEVFLQSTITNERGIYFGMGSLGRYINGKQKYPGSNFAFTTLQSQLEEANRKIEEQATLQAHREVEALRVKAEQADIKRVAIEQQAEIKHLRMVKKYLTETDPKFLAFLESADATASASEEQTEDVQTTTVSQDPPQE</sequence>
<keyword evidence="5" id="KW-1185">Reference proteome</keyword>
<organism evidence="4 5">
    <name type="scientific">Arabidopsis suecica</name>
    <name type="common">Swedish thale-cress</name>
    <name type="synonym">Cardaminopsis suecica</name>
    <dbReference type="NCBI Taxonomy" id="45249"/>
    <lineage>
        <taxon>Eukaryota</taxon>
        <taxon>Viridiplantae</taxon>
        <taxon>Streptophyta</taxon>
        <taxon>Embryophyta</taxon>
        <taxon>Tracheophyta</taxon>
        <taxon>Spermatophyta</taxon>
        <taxon>Magnoliopsida</taxon>
        <taxon>eudicotyledons</taxon>
        <taxon>Gunneridae</taxon>
        <taxon>Pentapetalae</taxon>
        <taxon>rosids</taxon>
        <taxon>malvids</taxon>
        <taxon>Brassicales</taxon>
        <taxon>Brassicaceae</taxon>
        <taxon>Camelineae</taxon>
        <taxon>Arabidopsis</taxon>
    </lineage>
</organism>
<feature type="region of interest" description="Disordered" evidence="2">
    <location>
        <begin position="623"/>
        <end position="681"/>
    </location>
</feature>
<accession>A0A8T1XJB0</accession>
<dbReference type="PANTHER" id="PTHR10775:SF182">
    <property type="entry name" value="TRANSPOSON, EN_SPM-LIKE, TRANSPOSASE-ASSOCIATED DOMAIN PROTEIN-RELATED"/>
    <property type="match status" value="1"/>
</dbReference>
<name>A0A8T1XJB0_ARASU</name>
<gene>
    <name evidence="4" type="ORF">ISN44_Un112g000160</name>
</gene>